<feature type="region of interest" description="Disordered" evidence="1">
    <location>
        <begin position="143"/>
        <end position="239"/>
    </location>
</feature>
<dbReference type="Pfam" id="PF12101">
    <property type="entry name" value="DUF3577"/>
    <property type="match status" value="1"/>
</dbReference>
<evidence type="ECO:0008006" key="4">
    <source>
        <dbReference type="Google" id="ProtNLM"/>
    </source>
</evidence>
<protein>
    <recommendedName>
        <fullName evidence="4">DUF3577 domain-containing protein</fullName>
    </recommendedName>
</protein>
<accession>A0A7Z7BH47</accession>
<keyword evidence="3" id="KW-1185">Reference proteome</keyword>
<dbReference type="InterPro" id="IPR021960">
    <property type="entry name" value="DUF3577"/>
</dbReference>
<gene>
    <name evidence="2" type="ORF">SAMN04487926_13841</name>
</gene>
<sequence length="239" mass="26235">MNQANPAKKYFDLHLTGLGYLSRVREVNSAGNGRAKARPFLACSIAAFHGDPEVQNGIVYLNLDLIVSGEKARDAILSVMNDANDRDVKVLVGFRAGDHYISTYEIRQGDRAGQMGTVLKGRLLKVFWIKVDGVFVYQDTQHETLPEDPADNADEAVFPDEQPDARTTDDAGFDAPIARVSTPDASADHAAASRDVTQVQRSERRQDRTLAAHPAEHSAGYRRGTGFLRRAVRRTGTPS</sequence>
<feature type="compositionally biased region" description="Basic and acidic residues" evidence="1">
    <location>
        <begin position="201"/>
        <end position="216"/>
    </location>
</feature>
<dbReference type="AlphaFoldDB" id="A0A7Z7BH47"/>
<feature type="compositionally biased region" description="Acidic residues" evidence="1">
    <location>
        <begin position="146"/>
        <end position="162"/>
    </location>
</feature>
<dbReference type="Proteomes" id="UP000198900">
    <property type="component" value="Unassembled WGS sequence"/>
</dbReference>
<dbReference type="EMBL" id="FNDI01000038">
    <property type="protein sequence ID" value="SDJ22918.1"/>
    <property type="molecule type" value="Genomic_DNA"/>
</dbReference>
<proteinExistence type="predicted"/>
<dbReference type="RefSeq" id="WP_244186980.1">
    <property type="nucleotide sequence ID" value="NZ_FNDI01000038.1"/>
</dbReference>
<comment type="caution">
    <text evidence="2">The sequence shown here is derived from an EMBL/GenBank/DDBJ whole genome shotgun (WGS) entry which is preliminary data.</text>
</comment>
<name>A0A7Z7BH47_9BURK</name>
<evidence type="ECO:0000256" key="1">
    <source>
        <dbReference type="SAM" id="MobiDB-lite"/>
    </source>
</evidence>
<reference evidence="2" key="1">
    <citation type="submission" date="2016-10" db="EMBL/GenBank/DDBJ databases">
        <authorList>
            <person name="Varghese N."/>
            <person name="Submissions S."/>
        </authorList>
    </citation>
    <scope>NUCLEOTIDE SEQUENCE [LARGE SCALE GENOMIC DNA]</scope>
    <source>
        <strain evidence="2">YR281</strain>
    </source>
</reference>
<evidence type="ECO:0000313" key="3">
    <source>
        <dbReference type="Proteomes" id="UP000198900"/>
    </source>
</evidence>
<organism evidence="2 3">
    <name type="scientific">Paraburkholderia steynii</name>
    <dbReference type="NCBI Taxonomy" id="1245441"/>
    <lineage>
        <taxon>Bacteria</taxon>
        <taxon>Pseudomonadati</taxon>
        <taxon>Pseudomonadota</taxon>
        <taxon>Betaproteobacteria</taxon>
        <taxon>Burkholderiales</taxon>
        <taxon>Burkholderiaceae</taxon>
        <taxon>Paraburkholderia</taxon>
    </lineage>
</organism>
<evidence type="ECO:0000313" key="2">
    <source>
        <dbReference type="EMBL" id="SDJ22918.1"/>
    </source>
</evidence>